<organism evidence="2 3">
    <name type="scientific">Methylacidiphilum infernorum (isolate V4)</name>
    <name type="common">Methylokorus infernorum (strain V4)</name>
    <dbReference type="NCBI Taxonomy" id="481448"/>
    <lineage>
        <taxon>Bacteria</taxon>
        <taxon>Pseudomonadati</taxon>
        <taxon>Verrucomicrobiota</taxon>
        <taxon>Methylacidiphilae</taxon>
        <taxon>Methylacidiphilales</taxon>
        <taxon>Methylacidiphilaceae</taxon>
        <taxon>Methylacidiphilum (ex Ratnadevi et al. 2023)</taxon>
    </lineage>
</organism>
<dbReference type="HOGENOM" id="CLU_3218502_0_0_0"/>
<evidence type="ECO:0000313" key="2">
    <source>
        <dbReference type="EMBL" id="ACD82420.1"/>
    </source>
</evidence>
<reference evidence="2 3" key="1">
    <citation type="journal article" date="2008" name="Biol. Direct">
        <title>Complete genome sequence of the extremely acidophilic methanotroph isolate V4, Methylacidiphilum infernorum, a representative of the bacterial phylum Verrucomicrobia.</title>
        <authorList>
            <person name="Hou S."/>
            <person name="Makarova K.S."/>
            <person name="Saw J.H."/>
            <person name="Senin P."/>
            <person name="Ly B.V."/>
            <person name="Zhou Z."/>
            <person name="Ren Y."/>
            <person name="Wang J."/>
            <person name="Galperin M.Y."/>
            <person name="Omelchenko M.V."/>
            <person name="Wolf Y.I."/>
            <person name="Yutin N."/>
            <person name="Koonin E.V."/>
            <person name="Stott M.B."/>
            <person name="Mountain B.W."/>
            <person name="Crowe M.A."/>
            <person name="Smirnova A.V."/>
            <person name="Dunfield P.F."/>
            <person name="Feng L."/>
            <person name="Wang L."/>
            <person name="Alam M."/>
        </authorList>
    </citation>
    <scope>NUCLEOTIDE SEQUENCE [LARGE SCALE GENOMIC DNA]</scope>
    <source>
        <strain evidence="3">Isolate V4</strain>
    </source>
</reference>
<dbReference type="STRING" id="481448.Minf_0362"/>
<dbReference type="AlphaFoldDB" id="B3DYP8"/>
<proteinExistence type="predicted"/>
<gene>
    <name evidence="2" type="ordered locus">Minf_0362</name>
</gene>
<feature type="transmembrane region" description="Helical" evidence="1">
    <location>
        <begin position="6"/>
        <end position="21"/>
    </location>
</feature>
<keyword evidence="1" id="KW-1133">Transmembrane helix</keyword>
<keyword evidence="1" id="KW-0472">Membrane</keyword>
<evidence type="ECO:0000313" key="3">
    <source>
        <dbReference type="Proteomes" id="UP000009149"/>
    </source>
</evidence>
<dbReference type="KEGG" id="min:Minf_0362"/>
<accession>B3DYP8</accession>
<evidence type="ECO:0000256" key="1">
    <source>
        <dbReference type="SAM" id="Phobius"/>
    </source>
</evidence>
<name>B3DYP8_METI4</name>
<keyword evidence="1" id="KW-0812">Transmembrane</keyword>
<protein>
    <submittedName>
        <fullName evidence="2">Uncharacterized protein</fullName>
    </submittedName>
</protein>
<dbReference type="EMBL" id="CP000975">
    <property type="protein sequence ID" value="ACD82420.1"/>
    <property type="molecule type" value="Genomic_DNA"/>
</dbReference>
<sequence>MVRMPFWIFFIEVFLVLLFHLKKRVIPCLILERKAWMDSDRLFS</sequence>
<dbReference type="Proteomes" id="UP000009149">
    <property type="component" value="Chromosome"/>
</dbReference>